<dbReference type="GO" id="GO:0003886">
    <property type="term" value="F:DNA (cytosine-5-)-methyltransferase activity"/>
    <property type="evidence" value="ECO:0007669"/>
    <property type="project" value="UniProtKB-EC"/>
</dbReference>
<dbReference type="InterPro" id="IPR001525">
    <property type="entry name" value="C5_MeTfrase"/>
</dbReference>
<dbReference type="GO" id="GO:0005634">
    <property type="term" value="C:nucleus"/>
    <property type="evidence" value="ECO:0007669"/>
    <property type="project" value="UniProtKB-SubCell"/>
</dbReference>
<dbReference type="PROSITE" id="PS51038">
    <property type="entry name" value="BAH"/>
    <property type="match status" value="1"/>
</dbReference>
<evidence type="ECO:0000256" key="8">
    <source>
        <dbReference type="ARBA" id="ARBA00023242"/>
    </source>
</evidence>
<protein>
    <recommendedName>
        <fullName evidence="2">DNA (cytosine-5-)-methyltransferase</fullName>
        <ecNumber evidence="2">2.1.1.37</ecNumber>
    </recommendedName>
</protein>
<dbReference type="OrthoDB" id="5376140at2759"/>
<dbReference type="GO" id="GO:0003677">
    <property type="term" value="F:DNA binding"/>
    <property type="evidence" value="ECO:0007669"/>
    <property type="project" value="UniProtKB-KW"/>
</dbReference>
<keyword evidence="12" id="KW-1185">Reference proteome</keyword>
<keyword evidence="4 9" id="KW-0808">Transferase</keyword>
<evidence type="ECO:0000256" key="7">
    <source>
        <dbReference type="ARBA" id="ARBA00023125"/>
    </source>
</evidence>
<dbReference type="SUPFAM" id="SSF53335">
    <property type="entry name" value="S-adenosyl-L-methionine-dependent methyltransferases"/>
    <property type="match status" value="1"/>
</dbReference>
<dbReference type="AlphaFoldDB" id="A0A9P5Q384"/>
<evidence type="ECO:0000256" key="4">
    <source>
        <dbReference type="ARBA" id="ARBA00022679"/>
    </source>
</evidence>
<dbReference type="InterPro" id="IPR022702">
    <property type="entry name" value="Cytosine_MeTrfase1_RFD"/>
</dbReference>
<name>A0A9P5Q384_9AGAR</name>
<dbReference type="PROSITE" id="PS51679">
    <property type="entry name" value="SAM_MT_C5"/>
    <property type="match status" value="1"/>
</dbReference>
<dbReference type="InterPro" id="IPR050390">
    <property type="entry name" value="C5-Methyltransferase"/>
</dbReference>
<dbReference type="InterPro" id="IPR043151">
    <property type="entry name" value="BAH_sf"/>
</dbReference>
<dbReference type="Gene3D" id="3.40.50.150">
    <property type="entry name" value="Vaccinia Virus protein VP39"/>
    <property type="match status" value="1"/>
</dbReference>
<dbReference type="InterPro" id="IPR001025">
    <property type="entry name" value="BAH_dom"/>
</dbReference>
<dbReference type="Gene3D" id="2.30.30.490">
    <property type="match status" value="2"/>
</dbReference>
<evidence type="ECO:0000313" key="11">
    <source>
        <dbReference type="EMBL" id="KAF9072775.1"/>
    </source>
</evidence>
<evidence type="ECO:0000256" key="6">
    <source>
        <dbReference type="ARBA" id="ARBA00022737"/>
    </source>
</evidence>
<dbReference type="PRINTS" id="PR00105">
    <property type="entry name" value="C5METTRFRASE"/>
</dbReference>
<accession>A0A9P5Q384</accession>
<evidence type="ECO:0000256" key="9">
    <source>
        <dbReference type="PROSITE-ProRule" id="PRU01016"/>
    </source>
</evidence>
<dbReference type="Gene3D" id="3.90.120.10">
    <property type="entry name" value="DNA Methylase, subunit A, domain 2"/>
    <property type="match status" value="1"/>
</dbReference>
<dbReference type="GO" id="GO:0044027">
    <property type="term" value="P:negative regulation of gene expression via chromosomal CpG island methylation"/>
    <property type="evidence" value="ECO:0007669"/>
    <property type="project" value="TreeGrafter"/>
</dbReference>
<comment type="caution">
    <text evidence="11">The sequence shown here is derived from an EMBL/GenBank/DDBJ whole genome shotgun (WGS) entry which is preliminary data.</text>
</comment>
<keyword evidence="8" id="KW-0539">Nucleus</keyword>
<dbReference type="InterPro" id="IPR029063">
    <property type="entry name" value="SAM-dependent_MTases_sf"/>
</dbReference>
<sequence>MAIRFNNRELNLYKGLIFHIPSQVKYIHESASMRIAGEDEDDEPEAEKRVRNLYDFTIYDESHRNEIISLSLREKPDGKDRTLMAFGKVIAFVENIEDEAQEADFLEGPHAAQYVKLGPIQNVALDYTKDSAPLYIETPHSWYILQNPDSKYKKFLREFYLPHRLAQMLINSARVNPKLTPVMFENQLAETPELPDEVIRLEELKLASSLVRDVIKDACVELPDLQRVPIIRSYLTNKVFSEPTDRRKLITKGPGKRKVNIDLAVLEPENQSQTTVTPLIGALAQPYFRENLLVIGPAPSMIQEKEKKRRVQLQLDTANKRLLAVIDNCYKRSRAEWNYSKEDRLGIGSRFLKAIVIDGVTYKLGDTVIVPIGVDSEDSTTKIPSLLPLPTTAVNDKMFEDYFWFARIIYIDLEGRIHVQWFNHGSKTARGEMANPQELYLQALCGPVSFHSIAAKIEVQYLKAVAGRYPSTDNIPIGEYFCKNEYDPETASFTDIRNEFYVFNYNNKTDNCPVCDIVQEESDKQIATSVKNKTSLAFGGHEFHVHDYVLYSSCDGPGDIGQIVSFDFPRDTSSEPIMVSMKRLGRISSLKEIIPEEEMIDERELFCSENHERNYNWVNAESLIQICHVVAAEYRSIGIENWILHSPDHFYVRYCFPSLNVKTWDSKRCITHKEVTVCKQCHNSRLQESESLNTFMQQKTTLRALDVFGGCGAFGLALAEGSSSFDITHAIEIAPSAAQTYKLNSPETTVLNICVNDAVRYIIKKNSNKNNPDDTPITKATGEPVEFSLRPGDTEVLIAGFPCQPHSTQNIYQNANDIKTNLILPLLSLVDHLRQRIIVLENVTGFLSCRLMGVQNGRHHIEGGIKQGALKLLISCLNEMGYQIRFSLLQAGHYGVPQGRVRFFLVASLPGTPLPEFPQPLYAFPLEGVSPYLRINFVNGQTISPIHVLRSTLFPFVTVADAISDLRCFDWGHHGKEGRANIPMVPCQVHLRWWGLNNGENPYEHPARSRFQLQVRRNDVVTDIQHFTRKFPLKTVERVINVTSEPASDHQGLPPHLAQFQTWNPSAYFVKSSGNKSLYKRLNPDRYFMTTITNVSPTAKQSSVIHPFCRRILTVREVARSQGFPDHFVFYAIEDSVITMV</sequence>
<feature type="active site" evidence="9">
    <location>
        <position position="803"/>
    </location>
</feature>
<dbReference type="Pfam" id="PF12047">
    <property type="entry name" value="DNMT1-RFD"/>
    <property type="match status" value="1"/>
</dbReference>
<dbReference type="EC" id="2.1.1.37" evidence="2"/>
<reference evidence="11" key="1">
    <citation type="submission" date="2020-11" db="EMBL/GenBank/DDBJ databases">
        <authorList>
            <consortium name="DOE Joint Genome Institute"/>
            <person name="Ahrendt S."/>
            <person name="Riley R."/>
            <person name="Andreopoulos W."/>
            <person name="Labutti K."/>
            <person name="Pangilinan J."/>
            <person name="Ruiz-Duenas F.J."/>
            <person name="Barrasa J.M."/>
            <person name="Sanchez-Garcia M."/>
            <person name="Camarero S."/>
            <person name="Miyauchi S."/>
            <person name="Serrano A."/>
            <person name="Linde D."/>
            <person name="Babiker R."/>
            <person name="Drula E."/>
            <person name="Ayuso-Fernandez I."/>
            <person name="Pacheco R."/>
            <person name="Padilla G."/>
            <person name="Ferreira P."/>
            <person name="Barriuso J."/>
            <person name="Kellner H."/>
            <person name="Castanera R."/>
            <person name="Alfaro M."/>
            <person name="Ramirez L."/>
            <person name="Pisabarro A.G."/>
            <person name="Kuo A."/>
            <person name="Tritt A."/>
            <person name="Lipzen A."/>
            <person name="He G."/>
            <person name="Yan M."/>
            <person name="Ng V."/>
            <person name="Cullen D."/>
            <person name="Martin F."/>
            <person name="Rosso M.-N."/>
            <person name="Henrissat B."/>
            <person name="Hibbett D."/>
            <person name="Martinez A.T."/>
            <person name="Grigoriev I.V."/>
        </authorList>
    </citation>
    <scope>NUCLEOTIDE SEQUENCE</scope>
    <source>
        <strain evidence="11">AH 40177</strain>
    </source>
</reference>
<keyword evidence="7" id="KW-0238">DNA-binding</keyword>
<comment type="subcellular location">
    <subcellularLocation>
        <location evidence="1">Nucleus</location>
    </subcellularLocation>
</comment>
<dbReference type="Proteomes" id="UP000772434">
    <property type="component" value="Unassembled WGS sequence"/>
</dbReference>
<comment type="similarity">
    <text evidence="9">Belongs to the class I-like SAM-binding methyltransferase superfamily. C5-methyltransferase family.</text>
</comment>
<dbReference type="PANTHER" id="PTHR10629">
    <property type="entry name" value="CYTOSINE-SPECIFIC METHYLTRANSFERASE"/>
    <property type="match status" value="1"/>
</dbReference>
<dbReference type="PANTHER" id="PTHR10629:SF52">
    <property type="entry name" value="DNA (CYTOSINE-5)-METHYLTRANSFERASE 1"/>
    <property type="match status" value="1"/>
</dbReference>
<dbReference type="GO" id="GO:0032259">
    <property type="term" value="P:methylation"/>
    <property type="evidence" value="ECO:0007669"/>
    <property type="project" value="UniProtKB-KW"/>
</dbReference>
<keyword evidence="6" id="KW-0677">Repeat</keyword>
<evidence type="ECO:0000313" key="12">
    <source>
        <dbReference type="Proteomes" id="UP000772434"/>
    </source>
</evidence>
<proteinExistence type="inferred from homology"/>
<evidence type="ECO:0000256" key="2">
    <source>
        <dbReference type="ARBA" id="ARBA00011975"/>
    </source>
</evidence>
<keyword evidence="3 9" id="KW-0489">Methyltransferase</keyword>
<dbReference type="EMBL" id="JADNRY010000022">
    <property type="protein sequence ID" value="KAF9072775.1"/>
    <property type="molecule type" value="Genomic_DNA"/>
</dbReference>
<gene>
    <name evidence="11" type="ORF">BDP27DRAFT_1417846</name>
</gene>
<evidence type="ECO:0000256" key="3">
    <source>
        <dbReference type="ARBA" id="ARBA00022603"/>
    </source>
</evidence>
<evidence type="ECO:0000256" key="5">
    <source>
        <dbReference type="ARBA" id="ARBA00022691"/>
    </source>
</evidence>
<dbReference type="GO" id="GO:0003682">
    <property type="term" value="F:chromatin binding"/>
    <property type="evidence" value="ECO:0007669"/>
    <property type="project" value="InterPro"/>
</dbReference>
<organism evidence="11 12">
    <name type="scientific">Rhodocollybia butyracea</name>
    <dbReference type="NCBI Taxonomy" id="206335"/>
    <lineage>
        <taxon>Eukaryota</taxon>
        <taxon>Fungi</taxon>
        <taxon>Dikarya</taxon>
        <taxon>Basidiomycota</taxon>
        <taxon>Agaricomycotina</taxon>
        <taxon>Agaricomycetes</taxon>
        <taxon>Agaricomycetidae</taxon>
        <taxon>Agaricales</taxon>
        <taxon>Marasmiineae</taxon>
        <taxon>Omphalotaceae</taxon>
        <taxon>Rhodocollybia</taxon>
    </lineage>
</organism>
<evidence type="ECO:0000256" key="1">
    <source>
        <dbReference type="ARBA" id="ARBA00004123"/>
    </source>
</evidence>
<feature type="domain" description="BAH" evidence="10">
    <location>
        <begin position="360"/>
        <end position="497"/>
    </location>
</feature>
<dbReference type="Pfam" id="PF00145">
    <property type="entry name" value="DNA_methylase"/>
    <property type="match status" value="1"/>
</dbReference>
<evidence type="ECO:0000259" key="10">
    <source>
        <dbReference type="PROSITE" id="PS51038"/>
    </source>
</evidence>
<keyword evidence="5 9" id="KW-0949">S-adenosyl-L-methionine</keyword>